<protein>
    <submittedName>
        <fullName evidence="1">Uncharacterized protein</fullName>
    </submittedName>
</protein>
<organism evidence="1 2">
    <name type="scientific">Pseudomonas yamanorum</name>
    <dbReference type="NCBI Taxonomy" id="515393"/>
    <lineage>
        <taxon>Bacteria</taxon>
        <taxon>Pseudomonadati</taxon>
        <taxon>Pseudomonadota</taxon>
        <taxon>Gammaproteobacteria</taxon>
        <taxon>Pseudomonadales</taxon>
        <taxon>Pseudomonadaceae</taxon>
        <taxon>Pseudomonas</taxon>
    </lineage>
</organism>
<reference evidence="1 2" key="1">
    <citation type="submission" date="2020-04" db="EMBL/GenBank/DDBJ databases">
        <title>Molecular characterization of pseudomonads from Agaricus bisporus reveal novel blotch 2 pathogens in Western Europe.</title>
        <authorList>
            <person name="Taparia T."/>
            <person name="Krijger M."/>
            <person name="Haynes E."/>
            <person name="Elpinstone J.G."/>
            <person name="Noble R."/>
            <person name="Van Der Wolf J."/>
        </authorList>
    </citation>
    <scope>NUCLEOTIDE SEQUENCE [LARGE SCALE GENOMIC DNA]</scope>
    <source>
        <strain evidence="1 2">IPO3781</strain>
    </source>
</reference>
<dbReference type="RefSeq" id="WP_177116330.1">
    <property type="nucleotide sequence ID" value="NZ_JACARF010000125.1"/>
</dbReference>
<gene>
    <name evidence="1" type="ORF">HX828_33060</name>
</gene>
<comment type="caution">
    <text evidence="1">The sequence shown here is derived from an EMBL/GenBank/DDBJ whole genome shotgun (WGS) entry which is preliminary data.</text>
</comment>
<dbReference type="AlphaFoldDB" id="A0A7Y8FJ96"/>
<feature type="non-terminal residue" evidence="1">
    <location>
        <position position="110"/>
    </location>
</feature>
<dbReference type="EMBL" id="JACARF010000125">
    <property type="protein sequence ID" value="NWE80402.1"/>
    <property type="molecule type" value="Genomic_DNA"/>
</dbReference>
<name>A0A7Y8FJ96_9PSED</name>
<evidence type="ECO:0000313" key="1">
    <source>
        <dbReference type="EMBL" id="NWE80402.1"/>
    </source>
</evidence>
<proteinExistence type="predicted"/>
<evidence type="ECO:0000313" key="2">
    <source>
        <dbReference type="Proteomes" id="UP000537188"/>
    </source>
</evidence>
<dbReference type="Proteomes" id="UP000537188">
    <property type="component" value="Unassembled WGS sequence"/>
</dbReference>
<dbReference type="Gene3D" id="2.80.10.50">
    <property type="match status" value="1"/>
</dbReference>
<accession>A0A7Y8FJ96</accession>
<sequence>MQDKTTPADGEVPEKKLSDVPGPSVIIPEGIYKIYTHLTNINLISMTLEGHPPIVNLWHENSEPQSKWRITYEAQYEAHIIYNERRPYDSLFVADYSDVFVEKRPIIYRP</sequence>